<comment type="caution">
    <text evidence="6">The sequence shown here is derived from an EMBL/GenBank/DDBJ whole genome shotgun (WGS) entry which is preliminary data.</text>
</comment>
<evidence type="ECO:0000256" key="1">
    <source>
        <dbReference type="ARBA" id="ARBA00001974"/>
    </source>
</evidence>
<reference evidence="6 7" key="1">
    <citation type="submission" date="2020-08" db="EMBL/GenBank/DDBJ databases">
        <title>Genome public.</title>
        <authorList>
            <person name="Liu C."/>
            <person name="Sun Q."/>
        </authorList>
    </citation>
    <scope>NUCLEOTIDE SEQUENCE [LARGE SCALE GENOMIC DNA]</scope>
    <source>
        <strain evidence="6 7">NSJ-37</strain>
    </source>
</reference>
<dbReference type="RefSeq" id="WP_022465803.1">
    <property type="nucleotide sequence ID" value="NZ_JACRSX010000013.1"/>
</dbReference>
<dbReference type="EMBL" id="JACRSX010000013">
    <property type="protein sequence ID" value="MBC8562889.1"/>
    <property type="molecule type" value="Genomic_DNA"/>
</dbReference>
<dbReference type="NCBIfam" id="TIGR00275">
    <property type="entry name" value="aminoacetone oxidase family FAD-binding enzyme"/>
    <property type="match status" value="1"/>
</dbReference>
<dbReference type="InterPro" id="IPR004792">
    <property type="entry name" value="BaiN-like"/>
</dbReference>
<dbReference type="SUPFAM" id="SSF51905">
    <property type="entry name" value="FAD/NAD(P)-binding domain"/>
    <property type="match status" value="1"/>
</dbReference>
<name>A0ABR7N2N4_9FIRM</name>
<dbReference type="PANTHER" id="PTHR42887">
    <property type="entry name" value="OS12G0638800 PROTEIN"/>
    <property type="match status" value="1"/>
</dbReference>
<keyword evidence="2" id="KW-0285">Flavoprotein</keyword>
<evidence type="ECO:0000259" key="4">
    <source>
        <dbReference type="Pfam" id="PF03486"/>
    </source>
</evidence>
<accession>A0ABR7N2N4</accession>
<dbReference type="PRINTS" id="PR00411">
    <property type="entry name" value="PNDRDTASEI"/>
</dbReference>
<gene>
    <name evidence="6" type="ORF">H8704_09685</name>
</gene>
<feature type="domain" description="RsdA/BaiN/AoA(So)-like insert" evidence="5">
    <location>
        <begin position="223"/>
        <end position="355"/>
    </location>
</feature>
<dbReference type="Gene3D" id="2.40.30.10">
    <property type="entry name" value="Translation factors"/>
    <property type="match status" value="1"/>
</dbReference>
<organism evidence="6 7">
    <name type="scientific">Jutongia huaianensis</name>
    <dbReference type="NCBI Taxonomy" id="2763668"/>
    <lineage>
        <taxon>Bacteria</taxon>
        <taxon>Bacillati</taxon>
        <taxon>Bacillota</taxon>
        <taxon>Clostridia</taxon>
        <taxon>Lachnospirales</taxon>
        <taxon>Lachnospiraceae</taxon>
        <taxon>Jutongia</taxon>
    </lineage>
</organism>
<dbReference type="Gene3D" id="1.10.8.260">
    <property type="entry name" value="HI0933 insert domain-like"/>
    <property type="match status" value="1"/>
</dbReference>
<evidence type="ECO:0000313" key="6">
    <source>
        <dbReference type="EMBL" id="MBC8562889.1"/>
    </source>
</evidence>
<dbReference type="PANTHER" id="PTHR42887:SF2">
    <property type="entry name" value="OS12G0638800 PROTEIN"/>
    <property type="match status" value="1"/>
</dbReference>
<keyword evidence="3" id="KW-0274">FAD</keyword>
<keyword evidence="7" id="KW-1185">Reference proteome</keyword>
<evidence type="ECO:0000313" key="7">
    <source>
        <dbReference type="Proteomes" id="UP000606193"/>
    </source>
</evidence>
<feature type="domain" description="RsdA/BaiN/AoA(So)-like Rossmann fold-like" evidence="4">
    <location>
        <begin position="4"/>
        <end position="408"/>
    </location>
</feature>
<evidence type="ECO:0000256" key="2">
    <source>
        <dbReference type="ARBA" id="ARBA00022630"/>
    </source>
</evidence>
<dbReference type="Gene3D" id="3.50.50.60">
    <property type="entry name" value="FAD/NAD(P)-binding domain"/>
    <property type="match status" value="1"/>
</dbReference>
<dbReference type="Proteomes" id="UP000606193">
    <property type="component" value="Unassembled WGS sequence"/>
</dbReference>
<evidence type="ECO:0000259" key="5">
    <source>
        <dbReference type="Pfam" id="PF22780"/>
    </source>
</evidence>
<protein>
    <submittedName>
        <fullName evidence="6">NAD(P)/FAD-dependent oxidoreductase</fullName>
    </submittedName>
</protein>
<sequence length="420" mass="46356">MQEEVIVIGAGASGMMAAVTAAGEGCKVLVLEQLSQPGKKIYATGNGKCNYTNEHQSPECYRGEEPGFIRKALAHFSYRETLDTFRGMGILPQARDGYYYPVSGQAASVVDALVRRMEMLGVALHTEERVQRITDRTAKDGTVYYQVQTDKASYETRNVILAVGGKAAPVHGSKGDGYKIAEKLGLQIVSPVPALTSCVLKGDFTKEWAKIRVRGCVELYSKAGELLAKDRGELQLVSYGLSGIPCFQVSRYAARALEQGDRPYLLLDILPDYPEEELWEELSRRRKDFASYTAEQALEGMVHQILGRVLLKSLGLKPKDKAGEWSDRDIRRIADRFKHWKVGIERVNGFDFAQVTAGGVLTSQLDPDTMEVCRYPGLYITGELLDVDGICGGYNLQWAWTSGYLAGMAVANQERNAGRS</sequence>
<proteinExistence type="predicted"/>
<dbReference type="InterPro" id="IPR057661">
    <property type="entry name" value="RsdA/BaiN/AoA(So)_Rossmann"/>
</dbReference>
<dbReference type="InterPro" id="IPR023166">
    <property type="entry name" value="BaiN-like_dom_sf"/>
</dbReference>
<dbReference type="SUPFAM" id="SSF160996">
    <property type="entry name" value="HI0933 insert domain-like"/>
    <property type="match status" value="1"/>
</dbReference>
<dbReference type="PRINTS" id="PR00368">
    <property type="entry name" value="FADPNR"/>
</dbReference>
<dbReference type="Pfam" id="PF03486">
    <property type="entry name" value="HI0933_like"/>
    <property type="match status" value="1"/>
</dbReference>
<dbReference type="InterPro" id="IPR055178">
    <property type="entry name" value="RsdA/BaiN/AoA(So)-like_dom"/>
</dbReference>
<evidence type="ECO:0000256" key="3">
    <source>
        <dbReference type="ARBA" id="ARBA00022827"/>
    </source>
</evidence>
<dbReference type="InterPro" id="IPR036188">
    <property type="entry name" value="FAD/NAD-bd_sf"/>
</dbReference>
<comment type="cofactor">
    <cofactor evidence="1">
        <name>FAD</name>
        <dbReference type="ChEBI" id="CHEBI:57692"/>
    </cofactor>
</comment>
<dbReference type="Pfam" id="PF22780">
    <property type="entry name" value="HI0933_like_1st"/>
    <property type="match status" value="1"/>
</dbReference>